<evidence type="ECO:0000313" key="3">
    <source>
        <dbReference type="EMBL" id="AND69273.1"/>
    </source>
</evidence>
<dbReference type="InterPro" id="IPR029058">
    <property type="entry name" value="AB_hydrolase_fold"/>
</dbReference>
<protein>
    <recommendedName>
        <fullName evidence="5">Serine aminopeptidase S33 domain-containing protein</fullName>
    </recommendedName>
</protein>
<dbReference type="Pfam" id="PF12146">
    <property type="entry name" value="Hydrolase_4"/>
    <property type="match status" value="1"/>
</dbReference>
<dbReference type="AlphaFoldDB" id="A0A160N0G8"/>
<dbReference type="Gene3D" id="3.40.50.1820">
    <property type="entry name" value="alpha/beta hydrolase"/>
    <property type="match status" value="1"/>
</dbReference>
<dbReference type="PANTHER" id="PTHR43265:SF1">
    <property type="entry name" value="ESTERASE ESTD"/>
    <property type="match status" value="1"/>
</dbReference>
<dbReference type="EMBL" id="CP014841">
    <property type="protein sequence ID" value="AND69273.1"/>
    <property type="molecule type" value="Genomic_DNA"/>
</dbReference>
<dbReference type="Proteomes" id="UP000077255">
    <property type="component" value="Chromosome"/>
</dbReference>
<dbReference type="PATRIC" id="fig|445710.3.peg.1816"/>
<evidence type="ECO:0000259" key="2">
    <source>
        <dbReference type="Pfam" id="PF13026"/>
    </source>
</evidence>
<evidence type="ECO:0008006" key="5">
    <source>
        <dbReference type="Google" id="ProtNLM"/>
    </source>
</evidence>
<evidence type="ECO:0000259" key="1">
    <source>
        <dbReference type="Pfam" id="PF12146"/>
    </source>
</evidence>
<name>A0A160N0G8_9GAMM</name>
<dbReference type="InterPro" id="IPR053145">
    <property type="entry name" value="AB_hydrolase_Est10"/>
</dbReference>
<gene>
    <name evidence="3" type="ORF">ATSB10_18190</name>
</gene>
<dbReference type="STRING" id="445710.ATSB10_18190"/>
<accession>A0A160N0G8</accession>
<feature type="domain" description="DUF3887" evidence="2">
    <location>
        <begin position="3"/>
        <end position="88"/>
    </location>
</feature>
<proteinExistence type="predicted"/>
<sequence length="408" mass="42967">MLKALRSGRYADATRHFDARMSAALPASKLAEVWSTMLPAKVGAFVSDGSPSVTQAGGMPVVQTPLHFAQGALMMRVACQADGSIGGLFFAPLPVEADAAPAAAPPHGIREVAVDVPSPPGKLPGVLTLPAGKGPFPAAVLVAGSGPNDMDETIGPNKPLRDIALGLAEAGIATLRYDKRTHAYGPQLADQPITIDQEVTDDALAALHQLRTLPHVDPSRIFVVGHSLGALMAPRITQRDGHLAGAVLLAAPERMNLELVTRQMRYIESLGGAYAAAGKQIPAVEAARDAIARADPGHPPQGLFFHAPAAYWLSLRDYDAIDTARALHLPLLVLQGLADYQVGPDFARWQQAFHGSHRVSLHGYPGLSHLFMPAGAPPSPADYGKAGHVDPGVIHDIAAWMLARHAVR</sequence>
<dbReference type="GO" id="GO:0052689">
    <property type="term" value="F:carboxylic ester hydrolase activity"/>
    <property type="evidence" value="ECO:0007669"/>
    <property type="project" value="TreeGrafter"/>
</dbReference>
<reference evidence="3 4" key="1">
    <citation type="submission" date="2016-02" db="EMBL/GenBank/DDBJ databases">
        <title>Complete genome sequencing and analysis of ATSB10, Dyella thiooxydans isolated from rhizosphere soil of sunflower (Helianthus annuus L.).</title>
        <authorList>
            <person name="Lee Y."/>
            <person name="Hwangbo K."/>
            <person name="Chung H."/>
            <person name="Yoo J."/>
            <person name="Kim K.Y."/>
            <person name="Sa T.M."/>
            <person name="Um Y."/>
            <person name="Madhaiyan M."/>
        </authorList>
    </citation>
    <scope>NUCLEOTIDE SEQUENCE [LARGE SCALE GENOMIC DNA]</scope>
    <source>
        <strain evidence="3 4">ATSB10</strain>
    </source>
</reference>
<dbReference type="KEGG" id="dtx:ATSB10_18190"/>
<dbReference type="Gene3D" id="3.10.450.590">
    <property type="match status" value="1"/>
</dbReference>
<dbReference type="Pfam" id="PF13026">
    <property type="entry name" value="DUF3887"/>
    <property type="match status" value="1"/>
</dbReference>
<dbReference type="InterPro" id="IPR024981">
    <property type="entry name" value="DUF3887"/>
</dbReference>
<dbReference type="PANTHER" id="PTHR43265">
    <property type="entry name" value="ESTERASE ESTD"/>
    <property type="match status" value="1"/>
</dbReference>
<evidence type="ECO:0000313" key="4">
    <source>
        <dbReference type="Proteomes" id="UP000077255"/>
    </source>
</evidence>
<keyword evidence="4" id="KW-1185">Reference proteome</keyword>
<organism evidence="3 4">
    <name type="scientific">Dyella thiooxydans</name>
    <dbReference type="NCBI Taxonomy" id="445710"/>
    <lineage>
        <taxon>Bacteria</taxon>
        <taxon>Pseudomonadati</taxon>
        <taxon>Pseudomonadota</taxon>
        <taxon>Gammaproteobacteria</taxon>
        <taxon>Lysobacterales</taxon>
        <taxon>Rhodanobacteraceae</taxon>
        <taxon>Dyella</taxon>
    </lineage>
</organism>
<feature type="domain" description="Serine aminopeptidase S33" evidence="1">
    <location>
        <begin position="162"/>
        <end position="371"/>
    </location>
</feature>
<dbReference type="InterPro" id="IPR022742">
    <property type="entry name" value="Hydrolase_4"/>
</dbReference>
<dbReference type="SUPFAM" id="SSF53474">
    <property type="entry name" value="alpha/beta-Hydrolases"/>
    <property type="match status" value="1"/>
</dbReference>